<dbReference type="OrthoDB" id="5379828at2"/>
<evidence type="ECO:0000313" key="3">
    <source>
        <dbReference type="Proteomes" id="UP000019276"/>
    </source>
</evidence>
<comment type="caution">
    <text evidence="2">The sequence shown here is derived from an EMBL/GenBank/DDBJ whole genome shotgun (WGS) entry which is preliminary data.</text>
</comment>
<feature type="domain" description="Winged helix-turn helix" evidence="1">
    <location>
        <begin position="102"/>
        <end position="139"/>
    </location>
</feature>
<dbReference type="AlphaFoldDB" id="W7QCM8"/>
<organism evidence="2 3">
    <name type="scientific">Catenovulum agarivorans DS-2</name>
    <dbReference type="NCBI Taxonomy" id="1328313"/>
    <lineage>
        <taxon>Bacteria</taxon>
        <taxon>Pseudomonadati</taxon>
        <taxon>Pseudomonadota</taxon>
        <taxon>Gammaproteobacteria</taxon>
        <taxon>Alteromonadales</taxon>
        <taxon>Alteromonadaceae</taxon>
        <taxon>Catenovulum</taxon>
    </lineage>
</organism>
<keyword evidence="3" id="KW-1185">Reference proteome</keyword>
<dbReference type="InterPro" id="IPR025959">
    <property type="entry name" value="Winged_HTH_dom"/>
</dbReference>
<name>W7QCM8_9ALTE</name>
<dbReference type="Pfam" id="PF13592">
    <property type="entry name" value="HTH_33"/>
    <property type="match status" value="1"/>
</dbReference>
<dbReference type="eggNOG" id="COG3415">
    <property type="taxonomic scope" value="Bacteria"/>
</dbReference>
<reference evidence="2 3" key="1">
    <citation type="journal article" date="2014" name="Genome Announc.">
        <title>Draft Genome Sequence of the Agar-Degrading Bacterium Catenovulum sp. Strain DS-2, Isolated from Intestines of Haliotis diversicolor.</title>
        <authorList>
            <person name="Shan D."/>
            <person name="Li X."/>
            <person name="Gu Z."/>
            <person name="Wei G."/>
            <person name="Gao Z."/>
            <person name="Shao Z."/>
        </authorList>
    </citation>
    <scope>NUCLEOTIDE SEQUENCE [LARGE SCALE GENOMIC DNA]</scope>
    <source>
        <strain evidence="2 3">DS-2</strain>
    </source>
</reference>
<protein>
    <submittedName>
        <fullName evidence="2">Transposase-like protein</fullName>
    </submittedName>
</protein>
<dbReference type="Pfam" id="PF13551">
    <property type="entry name" value="HTH_29"/>
    <property type="match status" value="1"/>
</dbReference>
<dbReference type="Proteomes" id="UP000019276">
    <property type="component" value="Unassembled WGS sequence"/>
</dbReference>
<evidence type="ECO:0000259" key="1">
    <source>
        <dbReference type="Pfam" id="PF13592"/>
    </source>
</evidence>
<dbReference type="EMBL" id="ARZY01000010">
    <property type="protein sequence ID" value="EWH10649.1"/>
    <property type="molecule type" value="Genomic_DNA"/>
</dbReference>
<accession>W7QCM8</accession>
<sequence>MKKVILTPEQKVDLEAQHDATRDGCVRDRIKAVLLRSEGWTTPMIAQALRLHETSIIRHIDDFLNKNKLKPDNGGSQSYLSPEQTETVVNHISEHTYRYSYQIADYIWQEFAIRFSISGLNKWLHQQGFSYKQPKGVPH</sequence>
<dbReference type="SUPFAM" id="SSF46689">
    <property type="entry name" value="Homeodomain-like"/>
    <property type="match status" value="1"/>
</dbReference>
<proteinExistence type="predicted"/>
<dbReference type="PATRIC" id="fig|1328313.3.peg.1522"/>
<gene>
    <name evidence="2" type="ORF">DS2_07448</name>
</gene>
<dbReference type="InterPro" id="IPR009057">
    <property type="entry name" value="Homeodomain-like_sf"/>
</dbReference>
<evidence type="ECO:0000313" key="2">
    <source>
        <dbReference type="EMBL" id="EWH10649.1"/>
    </source>
</evidence>
<dbReference type="STRING" id="1328313.DS2_07448"/>